<dbReference type="GO" id="GO:0007283">
    <property type="term" value="P:spermatogenesis"/>
    <property type="evidence" value="ECO:0007669"/>
    <property type="project" value="UniProtKB-KW"/>
</dbReference>
<sequence>MVCEGPDPPDNSPHDITPPPRHDLMMNGIHEDSDDEQNEYFGYEPLPQGPDTMHSDHESDEETENNEERLSVNNYVPPIESMDTTLTREVWNTPHPEDSIQMDNERAQQVMSAMANFALPQTSIPDWAKSITEEQWKQTLNDRIEILKSNR</sequence>
<evidence type="ECO:0000256" key="7">
    <source>
        <dbReference type="SAM" id="MobiDB-lite"/>
    </source>
</evidence>
<reference evidence="9" key="1">
    <citation type="submission" date="2025-08" db="UniProtKB">
        <authorList>
            <consortium name="RefSeq"/>
        </authorList>
    </citation>
    <scope>IDENTIFICATION</scope>
    <source>
        <tissue evidence="9">Whole larvae</tissue>
    </source>
</reference>
<evidence type="ECO:0000256" key="3">
    <source>
        <dbReference type="ARBA" id="ARBA00022473"/>
    </source>
</evidence>
<evidence type="ECO:0000256" key="5">
    <source>
        <dbReference type="ARBA" id="ARBA00022782"/>
    </source>
</evidence>
<keyword evidence="3" id="KW-0217">Developmental protein</keyword>
<feature type="compositionally biased region" description="Pro residues" evidence="7">
    <location>
        <begin position="1"/>
        <end position="19"/>
    </location>
</feature>
<evidence type="ECO:0000256" key="4">
    <source>
        <dbReference type="ARBA" id="ARBA00022553"/>
    </source>
</evidence>
<accession>A0A6J1WFP0</accession>
<dbReference type="Proteomes" id="UP001652740">
    <property type="component" value="Unplaced"/>
</dbReference>
<dbReference type="InterPro" id="IPR009685">
    <property type="entry name" value="MEA1"/>
</dbReference>
<organism evidence="8 9">
    <name type="scientific">Galleria mellonella</name>
    <name type="common">Greater wax moth</name>
    <dbReference type="NCBI Taxonomy" id="7137"/>
    <lineage>
        <taxon>Eukaryota</taxon>
        <taxon>Metazoa</taxon>
        <taxon>Ecdysozoa</taxon>
        <taxon>Arthropoda</taxon>
        <taxon>Hexapoda</taxon>
        <taxon>Insecta</taxon>
        <taxon>Pterygota</taxon>
        <taxon>Neoptera</taxon>
        <taxon>Endopterygota</taxon>
        <taxon>Lepidoptera</taxon>
        <taxon>Glossata</taxon>
        <taxon>Ditrysia</taxon>
        <taxon>Pyraloidea</taxon>
        <taxon>Pyralidae</taxon>
        <taxon>Galleriinae</taxon>
        <taxon>Galleria</taxon>
    </lineage>
</organism>
<dbReference type="InParanoid" id="A0A6J1WFP0"/>
<proteinExistence type="predicted"/>
<dbReference type="Pfam" id="PF06910">
    <property type="entry name" value="MEA1"/>
    <property type="match status" value="1"/>
</dbReference>
<dbReference type="KEGG" id="gmw:113512604"/>
<keyword evidence="8" id="KW-1185">Reference proteome</keyword>
<evidence type="ECO:0000313" key="8">
    <source>
        <dbReference type="Proteomes" id="UP001652740"/>
    </source>
</evidence>
<dbReference type="GO" id="GO:0030154">
    <property type="term" value="P:cell differentiation"/>
    <property type="evidence" value="ECO:0007669"/>
    <property type="project" value="UniProtKB-KW"/>
</dbReference>
<evidence type="ECO:0000313" key="9">
    <source>
        <dbReference type="RefSeq" id="XP_026752306.1"/>
    </source>
</evidence>
<evidence type="ECO:0000256" key="2">
    <source>
        <dbReference type="ARBA" id="ARBA00022245"/>
    </source>
</evidence>
<dbReference type="RefSeq" id="XP_026752306.1">
    <property type="nucleotide sequence ID" value="XM_026896505.3"/>
</dbReference>
<keyword evidence="4" id="KW-0597">Phosphoprotein</keyword>
<keyword evidence="6" id="KW-0744">Spermatogenesis</keyword>
<name>A0A6J1WFP0_GALME</name>
<dbReference type="AlphaFoldDB" id="A0A6J1WFP0"/>
<feature type="region of interest" description="Disordered" evidence="7">
    <location>
        <begin position="1"/>
        <end position="80"/>
    </location>
</feature>
<dbReference type="PANTHER" id="PTHR17005">
    <property type="entry name" value="MALE-ENHANCED ANTIGEN-1"/>
    <property type="match status" value="1"/>
</dbReference>
<evidence type="ECO:0000256" key="6">
    <source>
        <dbReference type="ARBA" id="ARBA00022871"/>
    </source>
</evidence>
<protein>
    <recommendedName>
        <fullName evidence="2">Male-enhanced antigen 1</fullName>
    </recommendedName>
</protein>
<dbReference type="OrthoDB" id="5593200at2759"/>
<gene>
    <name evidence="9" type="primary">LOC113512604</name>
</gene>
<dbReference type="GeneID" id="113512604"/>
<comment type="function">
    <text evidence="1">May play an important role in spermatogenesis and/or testis development.</text>
</comment>
<keyword evidence="5" id="KW-0221">Differentiation</keyword>
<evidence type="ECO:0000256" key="1">
    <source>
        <dbReference type="ARBA" id="ARBA00002540"/>
    </source>
</evidence>